<feature type="region of interest" description="Disordered" evidence="1">
    <location>
        <begin position="67"/>
        <end position="91"/>
    </location>
</feature>
<dbReference type="AlphaFoldDB" id="A0AAE0XAT0"/>
<name>A0AAE0XAT0_9PEZI</name>
<evidence type="ECO:0000256" key="1">
    <source>
        <dbReference type="SAM" id="MobiDB-lite"/>
    </source>
</evidence>
<feature type="non-terminal residue" evidence="2">
    <location>
        <position position="105"/>
    </location>
</feature>
<gene>
    <name evidence="2" type="ORF">B0T22DRAFT_461133</name>
</gene>
<comment type="caution">
    <text evidence="2">The sequence shown here is derived from an EMBL/GenBank/DDBJ whole genome shotgun (WGS) entry which is preliminary data.</text>
</comment>
<keyword evidence="3" id="KW-1185">Reference proteome</keyword>
<reference evidence="2" key="1">
    <citation type="journal article" date="2023" name="Mol. Phylogenet. Evol.">
        <title>Genome-scale phylogeny and comparative genomics of the fungal order Sordariales.</title>
        <authorList>
            <person name="Hensen N."/>
            <person name="Bonometti L."/>
            <person name="Westerberg I."/>
            <person name="Brannstrom I.O."/>
            <person name="Guillou S."/>
            <person name="Cros-Aarteil S."/>
            <person name="Calhoun S."/>
            <person name="Haridas S."/>
            <person name="Kuo A."/>
            <person name="Mondo S."/>
            <person name="Pangilinan J."/>
            <person name="Riley R."/>
            <person name="LaButti K."/>
            <person name="Andreopoulos B."/>
            <person name="Lipzen A."/>
            <person name="Chen C."/>
            <person name="Yan M."/>
            <person name="Daum C."/>
            <person name="Ng V."/>
            <person name="Clum A."/>
            <person name="Steindorff A."/>
            <person name="Ohm R.A."/>
            <person name="Martin F."/>
            <person name="Silar P."/>
            <person name="Natvig D.O."/>
            <person name="Lalanne C."/>
            <person name="Gautier V."/>
            <person name="Ament-Velasquez S.L."/>
            <person name="Kruys A."/>
            <person name="Hutchinson M.I."/>
            <person name="Powell A.J."/>
            <person name="Barry K."/>
            <person name="Miller A.N."/>
            <person name="Grigoriev I.V."/>
            <person name="Debuchy R."/>
            <person name="Gladieux P."/>
            <person name="Hiltunen Thoren M."/>
            <person name="Johannesson H."/>
        </authorList>
    </citation>
    <scope>NUCLEOTIDE SEQUENCE</scope>
    <source>
        <strain evidence="2">CBS 314.62</strain>
    </source>
</reference>
<feature type="non-terminal residue" evidence="2">
    <location>
        <position position="1"/>
    </location>
</feature>
<protein>
    <submittedName>
        <fullName evidence="2">Uncharacterized protein</fullName>
    </submittedName>
</protein>
<evidence type="ECO:0000313" key="2">
    <source>
        <dbReference type="EMBL" id="KAK3689211.1"/>
    </source>
</evidence>
<organism evidence="2 3">
    <name type="scientific">Podospora appendiculata</name>
    <dbReference type="NCBI Taxonomy" id="314037"/>
    <lineage>
        <taxon>Eukaryota</taxon>
        <taxon>Fungi</taxon>
        <taxon>Dikarya</taxon>
        <taxon>Ascomycota</taxon>
        <taxon>Pezizomycotina</taxon>
        <taxon>Sordariomycetes</taxon>
        <taxon>Sordariomycetidae</taxon>
        <taxon>Sordariales</taxon>
        <taxon>Podosporaceae</taxon>
        <taxon>Podospora</taxon>
    </lineage>
</organism>
<evidence type="ECO:0000313" key="3">
    <source>
        <dbReference type="Proteomes" id="UP001270362"/>
    </source>
</evidence>
<dbReference type="Proteomes" id="UP001270362">
    <property type="component" value="Unassembled WGS sequence"/>
</dbReference>
<reference evidence="2" key="2">
    <citation type="submission" date="2023-06" db="EMBL/GenBank/DDBJ databases">
        <authorList>
            <consortium name="Lawrence Berkeley National Laboratory"/>
            <person name="Haridas S."/>
            <person name="Hensen N."/>
            <person name="Bonometti L."/>
            <person name="Westerberg I."/>
            <person name="Brannstrom I.O."/>
            <person name="Guillou S."/>
            <person name="Cros-Aarteil S."/>
            <person name="Calhoun S."/>
            <person name="Kuo A."/>
            <person name="Mondo S."/>
            <person name="Pangilinan J."/>
            <person name="Riley R."/>
            <person name="Labutti K."/>
            <person name="Andreopoulos B."/>
            <person name="Lipzen A."/>
            <person name="Chen C."/>
            <person name="Yanf M."/>
            <person name="Daum C."/>
            <person name="Ng V."/>
            <person name="Clum A."/>
            <person name="Steindorff A."/>
            <person name="Ohm R."/>
            <person name="Martin F."/>
            <person name="Silar P."/>
            <person name="Natvig D."/>
            <person name="Lalanne C."/>
            <person name="Gautier V."/>
            <person name="Ament-Velasquez S.L."/>
            <person name="Kruys A."/>
            <person name="Hutchinson M.I."/>
            <person name="Powell A.J."/>
            <person name="Barry K."/>
            <person name="Miller A.N."/>
            <person name="Grigoriev I.V."/>
            <person name="Debuchy R."/>
            <person name="Gladieux P."/>
            <person name="Thoren M.H."/>
            <person name="Johannesson H."/>
        </authorList>
    </citation>
    <scope>NUCLEOTIDE SEQUENCE</scope>
    <source>
        <strain evidence="2">CBS 314.62</strain>
    </source>
</reference>
<dbReference type="EMBL" id="JAULSO010000002">
    <property type="protein sequence ID" value="KAK3689211.1"/>
    <property type="molecule type" value="Genomic_DNA"/>
</dbReference>
<sequence length="105" mass="11642">NTPIARFEEWSLENAVLKRTIVNSVATFQLEFSWDACANHGQVALAPEKPRRRPLGKTLSRKEIKAYGMPEKGPALPAETSEAGNTSNLVSGDDDNRVYRINCLL</sequence>
<proteinExistence type="predicted"/>
<accession>A0AAE0XAT0</accession>